<evidence type="ECO:0000256" key="4">
    <source>
        <dbReference type="SAM" id="Phobius"/>
    </source>
</evidence>
<dbReference type="PANTHER" id="PTHR43630">
    <property type="entry name" value="POLY-BETA-1,6-N-ACETYL-D-GLUCOSAMINE SYNTHASE"/>
    <property type="match status" value="1"/>
</dbReference>
<organism evidence="6 7">
    <name type="scientific">Mariniradius sediminis</name>
    <dbReference type="NCBI Taxonomy" id="2909237"/>
    <lineage>
        <taxon>Bacteria</taxon>
        <taxon>Pseudomonadati</taxon>
        <taxon>Bacteroidota</taxon>
        <taxon>Cytophagia</taxon>
        <taxon>Cytophagales</taxon>
        <taxon>Cyclobacteriaceae</taxon>
        <taxon>Mariniradius</taxon>
    </lineage>
</organism>
<feature type="domain" description="Glycosyltransferase 2-like" evidence="5">
    <location>
        <begin position="74"/>
        <end position="214"/>
    </location>
</feature>
<comment type="similarity">
    <text evidence="1">Belongs to the glycosyltransferase 2 family.</text>
</comment>
<dbReference type="Pfam" id="PF00535">
    <property type="entry name" value="Glycos_transf_2"/>
    <property type="match status" value="1"/>
</dbReference>
<reference evidence="6 7" key="1">
    <citation type="submission" date="2022-01" db="EMBL/GenBank/DDBJ databases">
        <title>Mariniradius saccharolyticus sp. nov., isolated from sediment of a river.</title>
        <authorList>
            <person name="Liu H."/>
        </authorList>
    </citation>
    <scope>NUCLEOTIDE SEQUENCE [LARGE SCALE GENOMIC DNA]</scope>
    <source>
        <strain evidence="6 7">RY-2</strain>
    </source>
</reference>
<accession>A0ABS9BW50</accession>
<protein>
    <submittedName>
        <fullName evidence="6">Glycosyltransferase family 2 protein</fullName>
    </submittedName>
</protein>
<keyword evidence="4" id="KW-1133">Transmembrane helix</keyword>
<dbReference type="InterPro" id="IPR029044">
    <property type="entry name" value="Nucleotide-diphossugar_trans"/>
</dbReference>
<name>A0ABS9BW50_9BACT</name>
<evidence type="ECO:0000256" key="3">
    <source>
        <dbReference type="ARBA" id="ARBA00022679"/>
    </source>
</evidence>
<evidence type="ECO:0000313" key="7">
    <source>
        <dbReference type="Proteomes" id="UP001201449"/>
    </source>
</evidence>
<evidence type="ECO:0000256" key="2">
    <source>
        <dbReference type="ARBA" id="ARBA00022676"/>
    </source>
</evidence>
<evidence type="ECO:0000313" key="6">
    <source>
        <dbReference type="EMBL" id="MCF1751504.1"/>
    </source>
</evidence>
<dbReference type="EMBL" id="JAKEVZ010000007">
    <property type="protein sequence ID" value="MCF1751504.1"/>
    <property type="molecule type" value="Genomic_DNA"/>
</dbReference>
<keyword evidence="3" id="KW-0808">Transferase</keyword>
<dbReference type="CDD" id="cd06423">
    <property type="entry name" value="CESA_like"/>
    <property type="match status" value="1"/>
</dbReference>
<evidence type="ECO:0000259" key="5">
    <source>
        <dbReference type="Pfam" id="PF00535"/>
    </source>
</evidence>
<dbReference type="Proteomes" id="UP001201449">
    <property type="component" value="Unassembled WGS sequence"/>
</dbReference>
<dbReference type="SUPFAM" id="SSF53448">
    <property type="entry name" value="Nucleotide-diphospho-sugar transferases"/>
    <property type="match status" value="1"/>
</dbReference>
<dbReference type="RefSeq" id="WP_234861487.1">
    <property type="nucleotide sequence ID" value="NZ_JAKEVZ010000007.1"/>
</dbReference>
<feature type="transmembrane region" description="Helical" evidence="4">
    <location>
        <begin position="22"/>
        <end position="47"/>
    </location>
</feature>
<feature type="transmembrane region" description="Helical" evidence="4">
    <location>
        <begin position="399"/>
        <end position="423"/>
    </location>
</feature>
<dbReference type="Gene3D" id="3.90.550.10">
    <property type="entry name" value="Spore Coat Polysaccharide Biosynthesis Protein SpsA, Chain A"/>
    <property type="match status" value="1"/>
</dbReference>
<feature type="transmembrane region" description="Helical" evidence="4">
    <location>
        <begin position="372"/>
        <end position="393"/>
    </location>
</feature>
<comment type="caution">
    <text evidence="6">The sequence shown here is derived from an EMBL/GenBank/DDBJ whole genome shotgun (WGS) entry which is preliminary data.</text>
</comment>
<gene>
    <name evidence="6" type="ORF">L0U89_10525</name>
</gene>
<keyword evidence="7" id="KW-1185">Reference proteome</keyword>
<keyword evidence="2" id="KW-0328">Glycosyltransferase</keyword>
<evidence type="ECO:0000256" key="1">
    <source>
        <dbReference type="ARBA" id="ARBA00006739"/>
    </source>
</evidence>
<sequence length="493" mass="56328">MLTSKTPFCAMYNLLFDLFVDVMGIIFLLYSLSIIMIYLTMTVLSTLEMRDHLKKNKFADYKDVITSPVAPGISIIAPAYNEGKNIVQNTKSLMTLHYSKYEVIIVNDGSKDDTLERMIESFDMVKTNFAYNHAIETKDIRGIYKSTNRSFAKLTLIDKENGGKADALNAGINIAQQEILACIDVDCILSSDSLTRMVRPFMEEINRKVIAVGGVIGVANNCDVKDGTVTKYRVPDSLMGRFQVVEYLRAFLMGRMAWTRINGLMLISGAFGLFNRELVLKVGGYFPKTVGEDMELVVRMRRYMAEQKIPYKVAFVPDPLCWTEVPESALILGRQRNRWMRGTIETLQLHQQVRLNPKYGVMGMVSYPFWSFFEKMAPIFEFMGLIYTIIMIISGDISAVYFIALFVLIYCFSIMISSFSILYEEIAYNNYKDKGDLKKLLTTIMLEPFLIHPRIVWWGLKGHYHFIKGKGGWGEMIRTGFRKATDRQNVSNA</sequence>
<keyword evidence="4" id="KW-0472">Membrane</keyword>
<dbReference type="InterPro" id="IPR001173">
    <property type="entry name" value="Glyco_trans_2-like"/>
</dbReference>
<dbReference type="PANTHER" id="PTHR43630:SF1">
    <property type="entry name" value="POLY-BETA-1,6-N-ACETYL-D-GLUCOSAMINE SYNTHASE"/>
    <property type="match status" value="1"/>
</dbReference>
<keyword evidence="4" id="KW-0812">Transmembrane</keyword>
<proteinExistence type="inferred from homology"/>